<sequence length="50" mass="5841">EKIDFQDINKELGFLPPVKVHCAQMAIRALRKAIEEYLVRNNKTQITNDK</sequence>
<organism evidence="2 3">
    <name type="scientific">Candidatus Portnoybacteria bacterium CG10_big_fil_rev_8_21_14_0_10_40_22</name>
    <dbReference type="NCBI Taxonomy" id="1974814"/>
    <lineage>
        <taxon>Bacteria</taxon>
        <taxon>Candidatus Portnoyibacteriota</taxon>
    </lineage>
</organism>
<dbReference type="GO" id="GO:0005506">
    <property type="term" value="F:iron ion binding"/>
    <property type="evidence" value="ECO:0007669"/>
    <property type="project" value="InterPro"/>
</dbReference>
<name>A0A2M8KGP2_9BACT</name>
<feature type="non-terminal residue" evidence="2">
    <location>
        <position position="1"/>
    </location>
</feature>
<dbReference type="SUPFAM" id="SSF82649">
    <property type="entry name" value="SufE/NifU"/>
    <property type="match status" value="1"/>
</dbReference>
<evidence type="ECO:0000259" key="1">
    <source>
        <dbReference type="Pfam" id="PF01592"/>
    </source>
</evidence>
<comment type="caution">
    <text evidence="2">The sequence shown here is derived from an EMBL/GenBank/DDBJ whole genome shotgun (WGS) entry which is preliminary data.</text>
</comment>
<dbReference type="Gene3D" id="3.90.1010.10">
    <property type="match status" value="1"/>
</dbReference>
<gene>
    <name evidence="2" type="ORF">COU83_00445</name>
</gene>
<dbReference type="EMBL" id="PFDY01000011">
    <property type="protein sequence ID" value="PJE59101.1"/>
    <property type="molecule type" value="Genomic_DNA"/>
</dbReference>
<dbReference type="InterPro" id="IPR002871">
    <property type="entry name" value="NIF_FeS_clus_asmbl_NifU_N"/>
</dbReference>
<protein>
    <submittedName>
        <fullName evidence="2">Iron-sulfur cluster assembly scaffold protein</fullName>
    </submittedName>
</protein>
<proteinExistence type="predicted"/>
<evidence type="ECO:0000313" key="2">
    <source>
        <dbReference type="EMBL" id="PJE59101.1"/>
    </source>
</evidence>
<feature type="domain" description="NIF system FeS cluster assembly NifU N-terminal" evidence="1">
    <location>
        <begin position="2"/>
        <end position="43"/>
    </location>
</feature>
<dbReference type="Proteomes" id="UP000231347">
    <property type="component" value="Unassembled WGS sequence"/>
</dbReference>
<evidence type="ECO:0000313" key="3">
    <source>
        <dbReference type="Proteomes" id="UP000231347"/>
    </source>
</evidence>
<accession>A0A2M8KGP2</accession>
<dbReference type="GO" id="GO:0016226">
    <property type="term" value="P:iron-sulfur cluster assembly"/>
    <property type="evidence" value="ECO:0007669"/>
    <property type="project" value="InterPro"/>
</dbReference>
<dbReference type="AlphaFoldDB" id="A0A2M8KGP2"/>
<reference evidence="3" key="1">
    <citation type="submission" date="2017-09" db="EMBL/GenBank/DDBJ databases">
        <title>Depth-based differentiation of microbial function through sediment-hosted aquifers and enrichment of novel symbionts in the deep terrestrial subsurface.</title>
        <authorList>
            <person name="Probst A.J."/>
            <person name="Ladd B."/>
            <person name="Jarett J.K."/>
            <person name="Geller-Mcgrath D.E."/>
            <person name="Sieber C.M.K."/>
            <person name="Emerson J.B."/>
            <person name="Anantharaman K."/>
            <person name="Thomas B.C."/>
            <person name="Malmstrom R."/>
            <person name="Stieglmeier M."/>
            <person name="Klingl A."/>
            <person name="Woyke T."/>
            <person name="Ryan C.M."/>
            <person name="Banfield J.F."/>
        </authorList>
    </citation>
    <scope>NUCLEOTIDE SEQUENCE [LARGE SCALE GENOMIC DNA]</scope>
</reference>
<dbReference type="Pfam" id="PF01592">
    <property type="entry name" value="NifU_N"/>
    <property type="match status" value="1"/>
</dbReference>
<dbReference type="GO" id="GO:0051536">
    <property type="term" value="F:iron-sulfur cluster binding"/>
    <property type="evidence" value="ECO:0007669"/>
    <property type="project" value="InterPro"/>
</dbReference>